<sequence>MKFLGGRWWTIETNVAGAAIIQIRGKGSRWSELYWTYWMNDGIAHFQLPEDIILPSEGQLGVLTDQYAVLWHGNYSFARGPQSIWPFSMQTWGNGLMLVGSTVEDEVNPERFTVWSYGERGATRQMFGEFGAIGLSSDLMHLPWGADRWQPYGEGEFYNAGWHMRYPDAPVWEEPVPTPAPAPAPISDPFISPIEKGPENFPGIGR</sequence>
<evidence type="ECO:0000313" key="2">
    <source>
        <dbReference type="EMBL" id="PIS21247.1"/>
    </source>
</evidence>
<name>A0A2H0X8I6_UNCKA</name>
<reference evidence="3" key="1">
    <citation type="submission" date="2017-09" db="EMBL/GenBank/DDBJ databases">
        <title>Depth-based differentiation of microbial function through sediment-hosted aquifers and enrichment of novel symbionts in the deep terrestrial subsurface.</title>
        <authorList>
            <person name="Probst A.J."/>
            <person name="Ladd B."/>
            <person name="Jarett J.K."/>
            <person name="Geller-Mcgrath D.E."/>
            <person name="Sieber C.M.K."/>
            <person name="Emerson J.B."/>
            <person name="Anantharaman K."/>
            <person name="Thomas B.C."/>
            <person name="Malmstrom R."/>
            <person name="Stieglmeier M."/>
            <person name="Klingl A."/>
            <person name="Woyke T."/>
            <person name="Ryan C.M."/>
            <person name="Banfield J.F."/>
        </authorList>
    </citation>
    <scope>NUCLEOTIDE SEQUENCE [LARGE SCALE GENOMIC DNA]</scope>
</reference>
<comment type="caution">
    <text evidence="2">The sequence shown here is derived from an EMBL/GenBank/DDBJ whole genome shotgun (WGS) entry which is preliminary data.</text>
</comment>
<gene>
    <name evidence="2" type="ORF">COT51_03810</name>
</gene>
<dbReference type="Proteomes" id="UP000231098">
    <property type="component" value="Unassembled WGS sequence"/>
</dbReference>
<dbReference type="AlphaFoldDB" id="A0A2H0X8I6"/>
<protein>
    <submittedName>
        <fullName evidence="2">Uncharacterized protein</fullName>
    </submittedName>
</protein>
<organism evidence="2 3">
    <name type="scientific">candidate division WWE3 bacterium CG08_land_8_20_14_0_20_41_15</name>
    <dbReference type="NCBI Taxonomy" id="1975086"/>
    <lineage>
        <taxon>Bacteria</taxon>
        <taxon>Katanobacteria</taxon>
    </lineage>
</organism>
<accession>A0A2H0X8I6</accession>
<feature type="region of interest" description="Disordered" evidence="1">
    <location>
        <begin position="185"/>
        <end position="206"/>
    </location>
</feature>
<proteinExistence type="predicted"/>
<evidence type="ECO:0000313" key="3">
    <source>
        <dbReference type="Proteomes" id="UP000231098"/>
    </source>
</evidence>
<dbReference type="EMBL" id="PEYV01000061">
    <property type="protein sequence ID" value="PIS21247.1"/>
    <property type="molecule type" value="Genomic_DNA"/>
</dbReference>
<evidence type="ECO:0000256" key="1">
    <source>
        <dbReference type="SAM" id="MobiDB-lite"/>
    </source>
</evidence>